<dbReference type="GO" id="GO:0030366">
    <property type="term" value="F:molybdopterin synthase activity"/>
    <property type="evidence" value="ECO:0007669"/>
    <property type="project" value="UniProtKB-EC"/>
</dbReference>
<dbReference type="PANTHER" id="PTHR23404">
    <property type="entry name" value="MOLYBDOPTERIN SYNTHASE RELATED"/>
    <property type="match status" value="1"/>
</dbReference>
<evidence type="ECO:0000313" key="14">
    <source>
        <dbReference type="EMBL" id="MBB5785810.1"/>
    </source>
</evidence>
<evidence type="ECO:0000256" key="7">
    <source>
        <dbReference type="ARBA" id="ARBA00026066"/>
    </source>
</evidence>
<gene>
    <name evidence="14" type="ORF">HD601_000385</name>
</gene>
<comment type="subunit">
    <text evidence="7">Heterotetramer of 2 MoaD subunits and 2 MoaE subunits. Also stable as homodimer. The enzyme changes between these two forms during catalysis.</text>
</comment>
<dbReference type="CDD" id="cd00756">
    <property type="entry name" value="MoaE"/>
    <property type="match status" value="1"/>
</dbReference>
<evidence type="ECO:0000256" key="13">
    <source>
        <dbReference type="ARBA" id="ARBA00080739"/>
    </source>
</evidence>
<evidence type="ECO:0000256" key="10">
    <source>
        <dbReference type="ARBA" id="ARBA00076955"/>
    </source>
</evidence>
<dbReference type="SUPFAM" id="SSF54690">
    <property type="entry name" value="Molybdopterin synthase subunit MoaE"/>
    <property type="match status" value="1"/>
</dbReference>
<evidence type="ECO:0000256" key="6">
    <source>
        <dbReference type="ARBA" id="ARBA00025448"/>
    </source>
</evidence>
<comment type="catalytic activity">
    <reaction evidence="8">
        <text>2 [molybdopterin-synthase sulfur-carrier protein]-C-terminal-Gly-aminoethanethioate + cyclic pyranopterin phosphate + H2O = molybdopterin + 2 [molybdopterin-synthase sulfur-carrier protein]-C-terminal Gly-Gly + 2 H(+)</text>
        <dbReference type="Rhea" id="RHEA:26333"/>
        <dbReference type="Rhea" id="RHEA-COMP:12202"/>
        <dbReference type="Rhea" id="RHEA-COMP:19907"/>
        <dbReference type="ChEBI" id="CHEBI:15377"/>
        <dbReference type="ChEBI" id="CHEBI:15378"/>
        <dbReference type="ChEBI" id="CHEBI:58698"/>
        <dbReference type="ChEBI" id="CHEBI:59648"/>
        <dbReference type="ChEBI" id="CHEBI:90778"/>
        <dbReference type="ChEBI" id="CHEBI:232372"/>
        <dbReference type="EC" id="2.8.1.12"/>
    </reaction>
</comment>
<dbReference type="InterPro" id="IPR003448">
    <property type="entry name" value="Mopterin_biosynth_MoaE"/>
</dbReference>
<reference evidence="14 15" key="1">
    <citation type="submission" date="2020-08" db="EMBL/GenBank/DDBJ databases">
        <title>Sequencing the genomes of 1000 actinobacteria strains.</title>
        <authorList>
            <person name="Klenk H.-P."/>
        </authorList>
    </citation>
    <scope>NUCLEOTIDE SEQUENCE [LARGE SCALE GENOMIC DNA]</scope>
    <source>
        <strain evidence="14 15">DSM 102122</strain>
    </source>
</reference>
<evidence type="ECO:0000256" key="3">
    <source>
        <dbReference type="ARBA" id="ARBA00011950"/>
    </source>
</evidence>
<organism evidence="14 15">
    <name type="scientific">Jiangella mangrovi</name>
    <dbReference type="NCBI Taxonomy" id="1524084"/>
    <lineage>
        <taxon>Bacteria</taxon>
        <taxon>Bacillati</taxon>
        <taxon>Actinomycetota</taxon>
        <taxon>Actinomycetes</taxon>
        <taxon>Jiangellales</taxon>
        <taxon>Jiangellaceae</taxon>
        <taxon>Jiangella</taxon>
    </lineage>
</organism>
<evidence type="ECO:0000256" key="4">
    <source>
        <dbReference type="ARBA" id="ARBA00022679"/>
    </source>
</evidence>
<dbReference type="EC" id="2.8.1.12" evidence="3"/>
<dbReference type="Gene3D" id="3.90.1170.40">
    <property type="entry name" value="Molybdopterin biosynthesis MoaE subunit"/>
    <property type="match status" value="1"/>
</dbReference>
<evidence type="ECO:0000256" key="5">
    <source>
        <dbReference type="ARBA" id="ARBA00023150"/>
    </source>
</evidence>
<dbReference type="EMBL" id="JACHMM010000001">
    <property type="protein sequence ID" value="MBB5785810.1"/>
    <property type="molecule type" value="Genomic_DNA"/>
</dbReference>
<sequence>MDVIRLLDVRPDPLSVDEVLAAVSDRGAGGTVVFIGTVRELDGGRDVTSLDYEAHPSAGETLRTVAEKVAADTHLRALAAVHRVGHLEIGDIAVVVAVAADHRQEAFAACRQLIDDLKAQVPIWKHQRFDDGGEEWVGSP</sequence>
<keyword evidence="15" id="KW-1185">Reference proteome</keyword>
<name>A0A7W9GL00_9ACTN</name>
<dbReference type="InterPro" id="IPR036563">
    <property type="entry name" value="MoaE_sf"/>
</dbReference>
<dbReference type="RefSeq" id="WP_184818819.1">
    <property type="nucleotide sequence ID" value="NZ_JACHMM010000001.1"/>
</dbReference>
<dbReference type="Proteomes" id="UP000542813">
    <property type="component" value="Unassembled WGS sequence"/>
</dbReference>
<protein>
    <recommendedName>
        <fullName evidence="9">Molybdopterin synthase catalytic subunit 1</fullName>
        <ecNumber evidence="3">2.8.1.12</ecNumber>
    </recommendedName>
    <alternativeName>
        <fullName evidence="13">MPT synthase subunit 2 1</fullName>
    </alternativeName>
    <alternativeName>
        <fullName evidence="10">Molybdenum cofactor biosynthesis protein E 1</fullName>
    </alternativeName>
    <alternativeName>
        <fullName evidence="11">Molybdopterin-converting factor large subunit 1</fullName>
    </alternativeName>
    <alternativeName>
        <fullName evidence="12">Molybdopterin-converting factor subunit 2 1</fullName>
    </alternativeName>
</protein>
<comment type="pathway">
    <text evidence="1">Cofactor biosynthesis; molybdopterin biosynthesis.</text>
</comment>
<accession>A0A7W9GL00</accession>
<dbReference type="AlphaFoldDB" id="A0A7W9GL00"/>
<evidence type="ECO:0000313" key="15">
    <source>
        <dbReference type="Proteomes" id="UP000542813"/>
    </source>
</evidence>
<evidence type="ECO:0000256" key="9">
    <source>
        <dbReference type="ARBA" id="ARBA00072424"/>
    </source>
</evidence>
<evidence type="ECO:0000256" key="8">
    <source>
        <dbReference type="ARBA" id="ARBA00049878"/>
    </source>
</evidence>
<evidence type="ECO:0000256" key="11">
    <source>
        <dbReference type="ARBA" id="ARBA00078352"/>
    </source>
</evidence>
<keyword evidence="5" id="KW-0501">Molybdenum cofactor biosynthesis</keyword>
<comment type="caution">
    <text evidence="14">The sequence shown here is derived from an EMBL/GenBank/DDBJ whole genome shotgun (WGS) entry which is preliminary data.</text>
</comment>
<evidence type="ECO:0000256" key="12">
    <source>
        <dbReference type="ARBA" id="ARBA00080680"/>
    </source>
</evidence>
<keyword evidence="4 14" id="KW-0808">Transferase</keyword>
<evidence type="ECO:0000256" key="2">
    <source>
        <dbReference type="ARBA" id="ARBA00005426"/>
    </source>
</evidence>
<proteinExistence type="inferred from homology"/>
<dbReference type="GO" id="GO:0006777">
    <property type="term" value="P:Mo-molybdopterin cofactor biosynthetic process"/>
    <property type="evidence" value="ECO:0007669"/>
    <property type="project" value="UniProtKB-KW"/>
</dbReference>
<comment type="similarity">
    <text evidence="2">Belongs to the MoaE family.</text>
</comment>
<comment type="function">
    <text evidence="6">Converts molybdopterin precursor Z into molybdopterin. This requires the incorporation of two sulfur atoms into precursor Z to generate a dithiolene group. The sulfur is provided by MoaD.</text>
</comment>
<evidence type="ECO:0000256" key="1">
    <source>
        <dbReference type="ARBA" id="ARBA00005046"/>
    </source>
</evidence>
<dbReference type="Pfam" id="PF02391">
    <property type="entry name" value="MoaE"/>
    <property type="match status" value="1"/>
</dbReference>
<dbReference type="FunFam" id="3.90.1170.40:FF:000004">
    <property type="entry name" value="Molybdopterin biosynthesis protein MoeE"/>
    <property type="match status" value="1"/>
</dbReference>